<protein>
    <submittedName>
        <fullName evidence="5">REC8-like protein</fullName>
    </submittedName>
</protein>
<evidence type="ECO:0000256" key="3">
    <source>
        <dbReference type="SAM" id="MobiDB-lite"/>
    </source>
</evidence>
<reference evidence="5" key="1">
    <citation type="journal article" date="2014" name="Nature">
        <title>Elephant shark genome provides unique insights into gnathostome evolution.</title>
        <authorList>
            <consortium name="International Elephant Shark Genome Sequencing Consortium"/>
            <person name="Venkatesh B."/>
            <person name="Lee A.P."/>
            <person name="Ravi V."/>
            <person name="Maurya A.K."/>
            <person name="Lian M.M."/>
            <person name="Swann J.B."/>
            <person name="Ohta Y."/>
            <person name="Flajnik M.F."/>
            <person name="Sutoh Y."/>
            <person name="Kasahara M."/>
            <person name="Hoon S."/>
            <person name="Gangu V."/>
            <person name="Roy S.W."/>
            <person name="Irimia M."/>
            <person name="Korzh V."/>
            <person name="Kondrychyn I."/>
            <person name="Lim Z.W."/>
            <person name="Tay B.H."/>
            <person name="Tohari S."/>
            <person name="Kong K.W."/>
            <person name="Ho S."/>
            <person name="Lorente-Galdos B."/>
            <person name="Quilez J."/>
            <person name="Marques-Bonet T."/>
            <person name="Raney B.J."/>
            <person name="Ingham P.W."/>
            <person name="Tay A."/>
            <person name="Hillier L.W."/>
            <person name="Minx P."/>
            <person name="Boehm T."/>
            <person name="Wilson R.K."/>
            <person name="Brenner S."/>
            <person name="Warren W.C."/>
        </authorList>
    </citation>
    <scope>NUCLEOTIDE SEQUENCE</scope>
    <source>
        <tissue evidence="5">Testis</tissue>
    </source>
</reference>
<proteinExistence type="evidence at transcript level"/>
<dbReference type="GO" id="GO:0003682">
    <property type="term" value="F:chromatin binding"/>
    <property type="evidence" value="ECO:0007669"/>
    <property type="project" value="TreeGrafter"/>
</dbReference>
<dbReference type="GO" id="GO:0051177">
    <property type="term" value="P:meiotic sister chromatid cohesion"/>
    <property type="evidence" value="ECO:0007669"/>
    <property type="project" value="TreeGrafter"/>
</dbReference>
<dbReference type="EMBL" id="JW872390">
    <property type="protein sequence ID" value="AFP04908.1"/>
    <property type="molecule type" value="mRNA"/>
</dbReference>
<dbReference type="AlphaFoldDB" id="V9L140"/>
<feature type="non-terminal residue" evidence="5">
    <location>
        <position position="402"/>
    </location>
</feature>
<accession>V9L140</accession>
<feature type="region of interest" description="Disordered" evidence="3">
    <location>
        <begin position="151"/>
        <end position="174"/>
    </location>
</feature>
<dbReference type="Pfam" id="PF04825">
    <property type="entry name" value="Rad21_Rec8_N"/>
    <property type="match status" value="1"/>
</dbReference>
<evidence type="ECO:0000313" key="5">
    <source>
        <dbReference type="EMBL" id="AFP04908.1"/>
    </source>
</evidence>
<dbReference type="GO" id="GO:0030893">
    <property type="term" value="C:meiotic cohesin complex"/>
    <property type="evidence" value="ECO:0007669"/>
    <property type="project" value="TreeGrafter"/>
</dbReference>
<keyword evidence="2" id="KW-0539">Nucleus</keyword>
<dbReference type="PANTHER" id="PTHR12585:SF27">
    <property type="entry name" value="MEIOTIC RECOMBINATION PROTEIN REC8 HOMOLOG"/>
    <property type="match status" value="1"/>
</dbReference>
<evidence type="ECO:0000256" key="2">
    <source>
        <dbReference type="ARBA" id="ARBA00023242"/>
    </source>
</evidence>
<evidence type="ECO:0000259" key="4">
    <source>
        <dbReference type="Pfam" id="PF04825"/>
    </source>
</evidence>
<feature type="domain" description="Rad21/Rec8-like protein N-terminal" evidence="4">
    <location>
        <begin position="1"/>
        <end position="114"/>
    </location>
</feature>
<organism evidence="5">
    <name type="scientific">Callorhinchus milii</name>
    <name type="common">Ghost shark</name>
    <dbReference type="NCBI Taxonomy" id="7868"/>
    <lineage>
        <taxon>Eukaryota</taxon>
        <taxon>Metazoa</taxon>
        <taxon>Chordata</taxon>
        <taxon>Craniata</taxon>
        <taxon>Vertebrata</taxon>
        <taxon>Chondrichthyes</taxon>
        <taxon>Holocephali</taxon>
        <taxon>Chimaeriformes</taxon>
        <taxon>Callorhinchidae</taxon>
        <taxon>Callorhinchus</taxon>
    </lineage>
</organism>
<comment type="subcellular location">
    <subcellularLocation>
        <location evidence="1">Nucleus</location>
    </subcellularLocation>
</comment>
<evidence type="ECO:0000256" key="1">
    <source>
        <dbReference type="ARBA" id="ARBA00004123"/>
    </source>
</evidence>
<dbReference type="InterPro" id="IPR039781">
    <property type="entry name" value="Rad21/Rec8-like"/>
</dbReference>
<dbReference type="InterPro" id="IPR006910">
    <property type="entry name" value="Rad21_Rec8_N"/>
</dbReference>
<sequence length="402" mass="46281">MFYFPDVLQRGRGMFSTIWLVATRATRVSKREYLRVNVVTTCENILRYIRVEVLPLSPTSPRPRFSLYLSAQLEIGVVRVYHKQCDYLMDEIQVIVGRLNRNRIKERIDLDTDQASQLLPDMLSMMEECEWALNPFFGVLSTSPPEYPLISPPRVKPIRKSPAKRSPDADITSSPERITLRETFPLLLPTAIEVEEDLPELTAKQLEAILSEDYDFSGEVEPSRKRPRVAELSTIERERKDVGDKIIQPEISILVPETTTLDSTPSEKIVSPIEEERVLIPEPELSPDAMVDDLPALADVGPRRRRRRRLRIPFADEFPQIPREELQRLTERESAHTRSFEPVVLPKYRGQTSTALLTQPSGGDAPVLVSLFSRCTKIRAVNYRRRRRQELQQLEILRAEQS</sequence>
<dbReference type="PANTHER" id="PTHR12585">
    <property type="entry name" value="SCC1 / RAD21 FAMILY MEMBER"/>
    <property type="match status" value="1"/>
</dbReference>
<dbReference type="GO" id="GO:0005634">
    <property type="term" value="C:nucleus"/>
    <property type="evidence" value="ECO:0007669"/>
    <property type="project" value="UniProtKB-SubCell"/>
</dbReference>
<dbReference type="GO" id="GO:0006302">
    <property type="term" value="P:double-strand break repair"/>
    <property type="evidence" value="ECO:0007669"/>
    <property type="project" value="TreeGrafter"/>
</dbReference>
<name>V9L140_CALMI</name>